<dbReference type="InterPro" id="IPR000719">
    <property type="entry name" value="Prot_kinase_dom"/>
</dbReference>
<dbReference type="AlphaFoldDB" id="A0AA40PR68"/>
<comment type="similarity">
    <text evidence="1">Belongs to the protein kinase superfamily. STE Ser/Thr protein kinase family. STE20 subfamily.</text>
</comment>
<dbReference type="Gene3D" id="1.10.510.10">
    <property type="entry name" value="Transferase(Phosphotransferase) domain 1"/>
    <property type="match status" value="1"/>
</dbReference>
<protein>
    <submittedName>
        <fullName evidence="5">Phosphotransferase enzyme family protein</fullName>
    </submittedName>
</protein>
<dbReference type="InterPro" id="IPR051931">
    <property type="entry name" value="PAK3-like"/>
</dbReference>
<sequence length="497" mass="55932">MDCRANADPETLSVGGYPQKKILSRKEGSTVYQSEHPESLQPVVVKVLSPPYVFDSRRVEGFLREIHILRQASHPNIVTFYNYGKWGNHLYVAMEYIEGITLRHYILSQCIPLTRAIDILIEILKAVDYLHSQGVIHKDIKPENILLSLRGQVKLIDFGLAAWGVEEISGRSAVLGTPYYMSPELRQGEPFSEASDVYALGLLAYELILGNLSFGKVHLSLIPAKIGRILAKALQPSTKARYSSAKEFLQDLQDYRLSEDITQDFRKKDYAINVGEQLREQGVWLAPQELSFPSFVAGSLYQLGYSSHPYAYYDAFFIDEVFHLWLGYSTTSNATLALSALKSLVAQQDPELPPIERVRKINEQLKHMQIPIDEAGVSIVCVTMFPNTDVFSWIACGQTVFWLKTRGISRNYKTSSPGLGKINSLQIQESKVAWEIGDEAILRTLHAEDSNALSFAELQDRRQTAIFCPIEHVRYGTPGNVNESSSPSTLISLKRIR</sequence>
<evidence type="ECO:0000259" key="4">
    <source>
        <dbReference type="PROSITE" id="PS50011"/>
    </source>
</evidence>
<dbReference type="Proteomes" id="UP000054301">
    <property type="component" value="Unassembled WGS sequence"/>
</dbReference>
<dbReference type="PANTHER" id="PTHR45832">
    <property type="entry name" value="SERINE/THREONINE-PROTEIN KINASE SAMKA-RELATED-RELATED"/>
    <property type="match status" value="1"/>
</dbReference>
<keyword evidence="3" id="KW-0067">ATP-binding</keyword>
<reference evidence="5 6" key="1">
    <citation type="submission" date="2015-06" db="EMBL/GenBank/DDBJ databases">
        <title>More than comparative genomics: Whole genome sequencing reveals elusive C. pecorum plasmid and re-evaluates genetic differences and phylogenetic relationships between C. pecorum from pig, cattle, sheep and koala hosts.</title>
        <authorList>
            <person name="Jelocnik M."/>
            <person name="Bachmann N.L."/>
            <person name="Kaltenboeck B."/>
            <person name="Waugh C."/>
            <person name="Woolford L."/>
            <person name="Speight N."/>
            <person name="Gillett A."/>
            <person name="Higgins D."/>
            <person name="Flanagan C."/>
            <person name="Myers G."/>
            <person name="Timms P."/>
            <person name="Polkinghorne A."/>
        </authorList>
    </citation>
    <scope>NUCLEOTIDE SEQUENCE [LARGE SCALE GENOMIC DNA]</scope>
    <source>
        <strain evidence="5 6">L1</strain>
    </source>
</reference>
<dbReference type="PROSITE" id="PS50011">
    <property type="entry name" value="PROTEIN_KINASE_DOM"/>
    <property type="match status" value="1"/>
</dbReference>
<dbReference type="EMBL" id="LFRH01000001">
    <property type="protein sequence ID" value="KTF29104.1"/>
    <property type="molecule type" value="Genomic_DNA"/>
</dbReference>
<gene>
    <name evidence="5" type="ORF">cpL1_0315</name>
</gene>
<comment type="caution">
    <text evidence="5">The sequence shown here is derived from an EMBL/GenBank/DDBJ whole genome shotgun (WGS) entry which is preliminary data.</text>
</comment>
<feature type="domain" description="Protein kinase" evidence="4">
    <location>
        <begin position="17"/>
        <end position="272"/>
    </location>
</feature>
<evidence type="ECO:0000256" key="1">
    <source>
        <dbReference type="ARBA" id="ARBA00008874"/>
    </source>
</evidence>
<dbReference type="PANTHER" id="PTHR45832:SF22">
    <property type="entry name" value="SERINE_THREONINE-PROTEIN KINASE SAMKA-RELATED"/>
    <property type="match status" value="1"/>
</dbReference>
<dbReference type="GO" id="GO:0005524">
    <property type="term" value="F:ATP binding"/>
    <property type="evidence" value="ECO:0007669"/>
    <property type="project" value="UniProtKB-KW"/>
</dbReference>
<dbReference type="GeneID" id="99718379"/>
<evidence type="ECO:0000256" key="2">
    <source>
        <dbReference type="ARBA" id="ARBA00022741"/>
    </source>
</evidence>
<organism evidence="5 6">
    <name type="scientific">Chlamydia pecorum</name>
    <dbReference type="NCBI Taxonomy" id="85991"/>
    <lineage>
        <taxon>Bacteria</taxon>
        <taxon>Pseudomonadati</taxon>
        <taxon>Chlamydiota</taxon>
        <taxon>Chlamydiia</taxon>
        <taxon>Chlamydiales</taxon>
        <taxon>Chlamydiaceae</taxon>
        <taxon>Chlamydia/Chlamydophila group</taxon>
        <taxon>Chlamydia</taxon>
    </lineage>
</organism>
<proteinExistence type="inferred from homology"/>
<dbReference type="PROSITE" id="PS00108">
    <property type="entry name" value="PROTEIN_KINASE_ST"/>
    <property type="match status" value="1"/>
</dbReference>
<dbReference type="InterPro" id="IPR011009">
    <property type="entry name" value="Kinase-like_dom_sf"/>
</dbReference>
<dbReference type="InterPro" id="IPR008271">
    <property type="entry name" value="Ser/Thr_kinase_AS"/>
</dbReference>
<evidence type="ECO:0000313" key="5">
    <source>
        <dbReference type="EMBL" id="KTF29104.1"/>
    </source>
</evidence>
<evidence type="ECO:0000256" key="3">
    <source>
        <dbReference type="ARBA" id="ARBA00022840"/>
    </source>
</evidence>
<dbReference type="CDD" id="cd14014">
    <property type="entry name" value="STKc_PknB_like"/>
    <property type="match status" value="1"/>
</dbReference>
<name>A0AA40PR68_9CHLA</name>
<dbReference type="SMART" id="SM00220">
    <property type="entry name" value="S_TKc"/>
    <property type="match status" value="1"/>
</dbReference>
<accession>A0AA40PR68</accession>
<dbReference type="Pfam" id="PF00069">
    <property type="entry name" value="Pkinase"/>
    <property type="match status" value="1"/>
</dbReference>
<dbReference type="RefSeq" id="WP_021756304.1">
    <property type="nucleotide sequence ID" value="NZ_CP080403.1"/>
</dbReference>
<dbReference type="Gene3D" id="3.30.200.20">
    <property type="entry name" value="Phosphorylase Kinase, domain 1"/>
    <property type="match status" value="1"/>
</dbReference>
<dbReference type="SUPFAM" id="SSF56112">
    <property type="entry name" value="Protein kinase-like (PK-like)"/>
    <property type="match status" value="1"/>
</dbReference>
<keyword evidence="2" id="KW-0547">Nucleotide-binding</keyword>
<dbReference type="GO" id="GO:0004672">
    <property type="term" value="F:protein kinase activity"/>
    <property type="evidence" value="ECO:0007669"/>
    <property type="project" value="InterPro"/>
</dbReference>
<evidence type="ECO:0000313" key="6">
    <source>
        <dbReference type="Proteomes" id="UP000054301"/>
    </source>
</evidence>